<name>A0A8J6CGR5_DIALT</name>
<dbReference type="EMBL" id="JAGTXO010000001">
    <property type="protein sequence ID" value="KAG8470391.1"/>
    <property type="molecule type" value="Genomic_DNA"/>
</dbReference>
<feature type="compositionally biased region" description="Gly residues" evidence="5">
    <location>
        <begin position="215"/>
        <end position="228"/>
    </location>
</feature>
<keyword evidence="4 6" id="KW-0472">Membrane</keyword>
<feature type="transmembrane region" description="Helical" evidence="6">
    <location>
        <begin position="311"/>
        <end position="332"/>
    </location>
</feature>
<feature type="domain" description="Peptidase S54 rhomboid" evidence="7">
    <location>
        <begin position="280"/>
        <end position="438"/>
    </location>
</feature>
<evidence type="ECO:0000256" key="2">
    <source>
        <dbReference type="ARBA" id="ARBA00022692"/>
    </source>
</evidence>
<feature type="region of interest" description="Disordered" evidence="5">
    <location>
        <begin position="214"/>
        <end position="240"/>
    </location>
</feature>
<feature type="transmembrane region" description="Helical" evidence="6">
    <location>
        <begin position="344"/>
        <end position="363"/>
    </location>
</feature>
<feature type="transmembrane region" description="Helical" evidence="6">
    <location>
        <begin position="287"/>
        <end position="306"/>
    </location>
</feature>
<proteinExistence type="predicted"/>
<organism evidence="8 9">
    <name type="scientific">Diacronema lutheri</name>
    <name type="common">Unicellular marine alga</name>
    <name type="synonym">Monochrysis lutheri</name>
    <dbReference type="NCBI Taxonomy" id="2081491"/>
    <lineage>
        <taxon>Eukaryota</taxon>
        <taxon>Haptista</taxon>
        <taxon>Haptophyta</taxon>
        <taxon>Pavlovophyceae</taxon>
        <taxon>Pavlovales</taxon>
        <taxon>Pavlovaceae</taxon>
        <taxon>Diacronema</taxon>
    </lineage>
</organism>
<sequence length="561" mass="60118">MTDAVAAAAAKHVVKKQTQSASEQCTGCCQSYPLKRSYFSAKFVPTPPNTIYSIQVSNGVKLVDWPIQEMHEFLGTQRQWGQYILRDDKLCRQIVAVFYTAYEKVIDKEMENPPNPMDLLPYAGEHRPLTIVAECDWIAPHLMNTLVGTIVEHGFVPERSAKALNALVDPMRNRRLAVQVGCVVGINLVMWLIFCIDFVHARIGDAPGAQAADGGVDGGVDGDAGGGSDQPMSNSTNSTNAADATNATIIEWEYPSETFPLFMHGVYSRRTQGLKGIPAMPFLHYHAAQLGVNSVGFVIFGAILVLKHGIFIFSTLSLFLWFFAGFGTWVIGREENHIGCSGMIYGYFAYILMIGVLKLLGCPPSCRDVLCTRDSVGDILISAAMIALYTGILYGVLPEATVVSPDGVETETVVNTWEIDLMGWLGGTLFAIVVATHLRKTRAFSKKPGHGLKAPSGKRFASAAPAGGAVGAEMGGATSSRPFPASPPADNPFGNTPASVGSESVGSDNPFLAHLPQPPHTSLPATVPPAPEPSFDENYSASAAQPTQLPPSPNPGEMSYV</sequence>
<evidence type="ECO:0000256" key="1">
    <source>
        <dbReference type="ARBA" id="ARBA00004141"/>
    </source>
</evidence>
<gene>
    <name evidence="8" type="ORF">KFE25_008812</name>
</gene>
<evidence type="ECO:0000256" key="4">
    <source>
        <dbReference type="ARBA" id="ARBA00023136"/>
    </source>
</evidence>
<feature type="compositionally biased region" description="Polar residues" evidence="5">
    <location>
        <begin position="493"/>
        <end position="507"/>
    </location>
</feature>
<keyword evidence="2 6" id="KW-0812">Transmembrane</keyword>
<dbReference type="SUPFAM" id="SSF144091">
    <property type="entry name" value="Rhomboid-like"/>
    <property type="match status" value="1"/>
</dbReference>
<evidence type="ECO:0000313" key="9">
    <source>
        <dbReference type="Proteomes" id="UP000751190"/>
    </source>
</evidence>
<dbReference type="GO" id="GO:0004252">
    <property type="term" value="F:serine-type endopeptidase activity"/>
    <property type="evidence" value="ECO:0007669"/>
    <property type="project" value="InterPro"/>
</dbReference>
<evidence type="ECO:0000259" key="7">
    <source>
        <dbReference type="Pfam" id="PF01694"/>
    </source>
</evidence>
<keyword evidence="3 6" id="KW-1133">Transmembrane helix</keyword>
<accession>A0A8J6CGR5</accession>
<evidence type="ECO:0000256" key="6">
    <source>
        <dbReference type="SAM" id="Phobius"/>
    </source>
</evidence>
<evidence type="ECO:0000256" key="3">
    <source>
        <dbReference type="ARBA" id="ARBA00022989"/>
    </source>
</evidence>
<dbReference type="GO" id="GO:0016020">
    <property type="term" value="C:membrane"/>
    <property type="evidence" value="ECO:0007669"/>
    <property type="project" value="UniProtKB-SubCell"/>
</dbReference>
<protein>
    <recommendedName>
        <fullName evidence="7">Peptidase S54 rhomboid domain-containing protein</fullName>
    </recommendedName>
</protein>
<dbReference type="OrthoDB" id="10552500at2759"/>
<dbReference type="InterPro" id="IPR035952">
    <property type="entry name" value="Rhomboid-like_sf"/>
</dbReference>
<dbReference type="AlphaFoldDB" id="A0A8J6CGR5"/>
<dbReference type="Gene3D" id="1.20.1540.10">
    <property type="entry name" value="Rhomboid-like"/>
    <property type="match status" value="1"/>
</dbReference>
<comment type="subcellular location">
    <subcellularLocation>
        <location evidence="1">Membrane</location>
        <topology evidence="1">Multi-pass membrane protein</topology>
    </subcellularLocation>
</comment>
<feature type="transmembrane region" description="Helical" evidence="6">
    <location>
        <begin position="375"/>
        <end position="397"/>
    </location>
</feature>
<evidence type="ECO:0000256" key="5">
    <source>
        <dbReference type="SAM" id="MobiDB-lite"/>
    </source>
</evidence>
<keyword evidence="9" id="KW-1185">Reference proteome</keyword>
<feature type="compositionally biased region" description="Pro residues" evidence="5">
    <location>
        <begin position="516"/>
        <end position="532"/>
    </location>
</feature>
<dbReference type="InterPro" id="IPR022764">
    <property type="entry name" value="Peptidase_S54_rhomboid_dom"/>
</dbReference>
<feature type="transmembrane region" description="Helical" evidence="6">
    <location>
        <begin position="176"/>
        <end position="199"/>
    </location>
</feature>
<dbReference type="Proteomes" id="UP000751190">
    <property type="component" value="Unassembled WGS sequence"/>
</dbReference>
<feature type="region of interest" description="Disordered" evidence="5">
    <location>
        <begin position="445"/>
        <end position="561"/>
    </location>
</feature>
<evidence type="ECO:0000313" key="8">
    <source>
        <dbReference type="EMBL" id="KAG8470391.1"/>
    </source>
</evidence>
<reference evidence="8" key="1">
    <citation type="submission" date="2021-05" db="EMBL/GenBank/DDBJ databases">
        <title>The genome of the haptophyte Pavlova lutheri (Diacronema luteri, Pavlovales) - a model for lipid biosynthesis in eukaryotic algae.</title>
        <authorList>
            <person name="Hulatt C.J."/>
            <person name="Posewitz M.C."/>
        </authorList>
    </citation>
    <scope>NUCLEOTIDE SEQUENCE</scope>
    <source>
        <strain evidence="8">NIVA-4/92</strain>
    </source>
</reference>
<feature type="transmembrane region" description="Helical" evidence="6">
    <location>
        <begin position="421"/>
        <end position="438"/>
    </location>
</feature>
<dbReference type="Pfam" id="PF01694">
    <property type="entry name" value="Rhomboid"/>
    <property type="match status" value="1"/>
</dbReference>
<feature type="compositionally biased region" description="Polar residues" evidence="5">
    <location>
        <begin position="537"/>
        <end position="547"/>
    </location>
</feature>
<comment type="caution">
    <text evidence="8">The sequence shown here is derived from an EMBL/GenBank/DDBJ whole genome shotgun (WGS) entry which is preliminary data.</text>
</comment>